<name>A0AAD5RZ81_9PEZI</name>
<dbReference type="Pfam" id="PF01841">
    <property type="entry name" value="Transglut_core"/>
    <property type="match status" value="1"/>
</dbReference>
<feature type="compositionally biased region" description="Low complexity" evidence="1">
    <location>
        <begin position="119"/>
        <end position="131"/>
    </location>
</feature>
<sequence length="707" mass="77728">MADIEEPKFNSLADRIAALNNQPNFSSATPPPSAPPTAGKHRPPPPPPPAGGRPQHESRSYTQPVPTVTQPAATSPTIPPRPQRTSTSGPNVNKLDSPPSLPNRNHGGAPPLPTRKASHASQLPSPSQASPALPPRRPSGTQQLAVRRGSNSSELSYLSNFSALSIGGTSISSSDTQGHRKLPPLDQAKLPPLPPTRRELEARAKEEADAHARKTNCLVSAYSAPVVPKVRSLDLAPSPQDRPALPPRLPSRPAKSPQPAENGTPPISGQGRRLPPTPSTWKRPETNVQPPPLPGTRPRPEADNINGVIPPPVPVSSRPSFAQVKAVAEAAQNATPMQSQATNSPSPQQGNNCCLICRDFSGPDSVAAQYPRQNLPRQDPVGYLAHVLCGPFPSPTDKARAIFTWCHHNIAYDVYSFFNKCVKHHSTEDLIFTGQAVCMGYSKVYHDIAVRAGLECVEISGHGKGFGFTDLKPGDLTPKQDSNHAWNAVRVDGGEWKLIDSCWGAGNVTQQHTYEKRFTPAMFTMSNERFGKRHFPTNKTRFFLPVPRPGPSWEEYVWGSSDKIGVERCNWYTTANEEGLDEQNFEPYAKHISIYNSNEPSVRFQFAKLCPHWKVEVHGKGKPFLWLLEIWGVDGRAKEHRYVNQNDAWYWVDVPRRELGAPGQKIKLMVLSNLNGRDGRGLTRTDWESKGYGSWSFQSLADWELVR</sequence>
<reference evidence="3" key="1">
    <citation type="submission" date="2022-07" db="EMBL/GenBank/DDBJ databases">
        <title>Draft genome sequence of Zalerion maritima ATCC 34329, a (micro)plastics degrading marine fungus.</title>
        <authorList>
            <person name="Paco A."/>
            <person name="Goncalves M.F.M."/>
            <person name="Rocha-Santos T.A.P."/>
            <person name="Alves A."/>
        </authorList>
    </citation>
    <scope>NUCLEOTIDE SEQUENCE</scope>
    <source>
        <strain evidence="3">ATCC 34329</strain>
    </source>
</reference>
<protein>
    <recommendedName>
        <fullName evidence="2">Transglutaminase-like domain-containing protein</fullName>
    </recommendedName>
</protein>
<evidence type="ECO:0000313" key="4">
    <source>
        <dbReference type="Proteomes" id="UP001201980"/>
    </source>
</evidence>
<dbReference type="Gene3D" id="3.10.620.30">
    <property type="match status" value="1"/>
</dbReference>
<feature type="compositionally biased region" description="Basic and acidic residues" evidence="1">
    <location>
        <begin position="196"/>
        <end position="212"/>
    </location>
</feature>
<feature type="domain" description="Transglutaminase-like" evidence="2">
    <location>
        <begin position="430"/>
        <end position="503"/>
    </location>
</feature>
<keyword evidence="4" id="KW-1185">Reference proteome</keyword>
<feature type="compositionally biased region" description="Polar residues" evidence="1">
    <location>
        <begin position="60"/>
        <end position="76"/>
    </location>
</feature>
<comment type="caution">
    <text evidence="3">The sequence shown here is derived from an EMBL/GenBank/DDBJ whole genome shotgun (WGS) entry which is preliminary data.</text>
</comment>
<feature type="region of interest" description="Disordered" evidence="1">
    <location>
        <begin position="165"/>
        <end position="318"/>
    </location>
</feature>
<dbReference type="InterPro" id="IPR002931">
    <property type="entry name" value="Transglutaminase-like"/>
</dbReference>
<accession>A0AAD5RZ81</accession>
<dbReference type="PANTHER" id="PTHR46333:SF5">
    <property type="entry name" value="TRANSGLUTAMINASE-LIKE DOMAIN-CONTAINING PROTEIN"/>
    <property type="match status" value="1"/>
</dbReference>
<gene>
    <name evidence="3" type="ORF">MKZ38_003195</name>
</gene>
<organism evidence="3 4">
    <name type="scientific">Zalerion maritima</name>
    <dbReference type="NCBI Taxonomy" id="339359"/>
    <lineage>
        <taxon>Eukaryota</taxon>
        <taxon>Fungi</taxon>
        <taxon>Dikarya</taxon>
        <taxon>Ascomycota</taxon>
        <taxon>Pezizomycotina</taxon>
        <taxon>Sordariomycetes</taxon>
        <taxon>Lulworthiomycetidae</taxon>
        <taxon>Lulworthiales</taxon>
        <taxon>Lulworthiaceae</taxon>
        <taxon>Zalerion</taxon>
    </lineage>
</organism>
<dbReference type="Proteomes" id="UP001201980">
    <property type="component" value="Unassembled WGS sequence"/>
</dbReference>
<proteinExistence type="predicted"/>
<dbReference type="AlphaFoldDB" id="A0AAD5RZ81"/>
<evidence type="ECO:0000313" key="3">
    <source>
        <dbReference type="EMBL" id="KAJ2907338.1"/>
    </source>
</evidence>
<feature type="compositionally biased region" description="Low complexity" evidence="1">
    <location>
        <begin position="165"/>
        <end position="176"/>
    </location>
</feature>
<dbReference type="EMBL" id="JAKWBI020000001">
    <property type="protein sequence ID" value="KAJ2907338.1"/>
    <property type="molecule type" value="Genomic_DNA"/>
</dbReference>
<dbReference type="SUPFAM" id="SSF54001">
    <property type="entry name" value="Cysteine proteinases"/>
    <property type="match status" value="1"/>
</dbReference>
<dbReference type="InterPro" id="IPR052557">
    <property type="entry name" value="CAP/Cytokinesis_protein"/>
</dbReference>
<evidence type="ECO:0000259" key="2">
    <source>
        <dbReference type="SMART" id="SM00460"/>
    </source>
</evidence>
<dbReference type="SMART" id="SM00460">
    <property type="entry name" value="TGc"/>
    <property type="match status" value="1"/>
</dbReference>
<evidence type="ECO:0000256" key="1">
    <source>
        <dbReference type="SAM" id="MobiDB-lite"/>
    </source>
</evidence>
<feature type="compositionally biased region" description="Polar residues" evidence="1">
    <location>
        <begin position="140"/>
        <end position="153"/>
    </location>
</feature>
<dbReference type="InterPro" id="IPR038765">
    <property type="entry name" value="Papain-like_cys_pep_sf"/>
</dbReference>
<dbReference type="PANTHER" id="PTHR46333">
    <property type="entry name" value="CYTOKINESIS PROTEIN 3"/>
    <property type="match status" value="1"/>
</dbReference>
<dbReference type="GO" id="GO:0005737">
    <property type="term" value="C:cytoplasm"/>
    <property type="evidence" value="ECO:0007669"/>
    <property type="project" value="TreeGrafter"/>
</dbReference>
<feature type="region of interest" description="Disordered" evidence="1">
    <location>
        <begin position="1"/>
        <end position="153"/>
    </location>
</feature>